<keyword evidence="2" id="KW-0132">Cell division</keyword>
<feature type="domain" description="Anaphase-promoting complex subunit 4-like WD40" evidence="6">
    <location>
        <begin position="27"/>
        <end position="114"/>
    </location>
</feature>
<keyword evidence="4" id="KW-0833">Ubl conjugation pathway</keyword>
<name>A0A0E9NJS9_SAICN</name>
<organism evidence="8 9">
    <name type="scientific">Saitoella complicata (strain BCRC 22490 / CBS 7301 / JCM 7358 / NBRC 10748 / NRRL Y-17804)</name>
    <dbReference type="NCBI Taxonomy" id="698492"/>
    <lineage>
        <taxon>Eukaryota</taxon>
        <taxon>Fungi</taxon>
        <taxon>Dikarya</taxon>
        <taxon>Ascomycota</taxon>
        <taxon>Taphrinomycotina</taxon>
        <taxon>Taphrinomycotina incertae sedis</taxon>
        <taxon>Saitoella</taxon>
    </lineage>
</organism>
<evidence type="ECO:0000256" key="4">
    <source>
        <dbReference type="ARBA" id="ARBA00022786"/>
    </source>
</evidence>
<dbReference type="Pfam" id="PF12896">
    <property type="entry name" value="ANAPC4"/>
    <property type="match status" value="1"/>
</dbReference>
<dbReference type="Pfam" id="PF12894">
    <property type="entry name" value="ANAPC4_WD40"/>
    <property type="match status" value="1"/>
</dbReference>
<dbReference type="RefSeq" id="XP_019025605.1">
    <property type="nucleotide sequence ID" value="XM_019170545.1"/>
</dbReference>
<dbReference type="Proteomes" id="UP000033140">
    <property type="component" value="Unassembled WGS sequence"/>
</dbReference>
<dbReference type="EMBL" id="BACD03000029">
    <property type="protein sequence ID" value="GAO50137.1"/>
    <property type="molecule type" value="Genomic_DNA"/>
</dbReference>
<evidence type="ECO:0000256" key="3">
    <source>
        <dbReference type="ARBA" id="ARBA00022776"/>
    </source>
</evidence>
<accession>A0A0E9NJS9</accession>
<dbReference type="STRING" id="698492.A0A0E9NJS9"/>
<evidence type="ECO:0000313" key="9">
    <source>
        <dbReference type="Proteomes" id="UP000033140"/>
    </source>
</evidence>
<keyword evidence="3" id="KW-0498">Mitosis</keyword>
<dbReference type="PANTHER" id="PTHR13260:SF0">
    <property type="entry name" value="ANAPHASE-PROMOTING COMPLEX SUBUNIT 4"/>
    <property type="match status" value="1"/>
</dbReference>
<dbReference type="SUPFAM" id="SSF50978">
    <property type="entry name" value="WD40 repeat-like"/>
    <property type="match status" value="1"/>
</dbReference>
<dbReference type="GO" id="GO:0070979">
    <property type="term" value="P:protein K11-linked ubiquitination"/>
    <property type="evidence" value="ECO:0007669"/>
    <property type="project" value="TreeGrafter"/>
</dbReference>
<evidence type="ECO:0000256" key="5">
    <source>
        <dbReference type="ARBA" id="ARBA00023306"/>
    </source>
</evidence>
<reference evidence="8 9" key="3">
    <citation type="journal article" date="2015" name="Genome Announc.">
        <title>Draft Genome Sequence of the Archiascomycetous Yeast Saitoella complicata.</title>
        <authorList>
            <person name="Yamauchi K."/>
            <person name="Kondo S."/>
            <person name="Hamamoto M."/>
            <person name="Takahashi Y."/>
            <person name="Ogura Y."/>
            <person name="Hayashi T."/>
            <person name="Nishida H."/>
        </authorList>
    </citation>
    <scope>NUCLEOTIDE SEQUENCE [LARGE SCALE GENOMIC DNA]</scope>
    <source>
        <strain evidence="8 9">NRRL Y-17804</strain>
    </source>
</reference>
<dbReference type="InterPro" id="IPR036322">
    <property type="entry name" value="WD40_repeat_dom_sf"/>
</dbReference>
<evidence type="ECO:0000259" key="7">
    <source>
        <dbReference type="Pfam" id="PF12896"/>
    </source>
</evidence>
<comment type="caution">
    <text evidence="8">The sequence shown here is derived from an EMBL/GenBank/DDBJ whole genome shotgun (WGS) entry which is preliminary data.</text>
</comment>
<dbReference type="GO" id="GO:0005680">
    <property type="term" value="C:anaphase-promoting complex"/>
    <property type="evidence" value="ECO:0007669"/>
    <property type="project" value="InterPro"/>
</dbReference>
<dbReference type="GO" id="GO:0031145">
    <property type="term" value="P:anaphase-promoting complex-dependent catabolic process"/>
    <property type="evidence" value="ECO:0007669"/>
    <property type="project" value="InterPro"/>
</dbReference>
<dbReference type="OrthoDB" id="2110451at2759"/>
<evidence type="ECO:0000256" key="2">
    <source>
        <dbReference type="ARBA" id="ARBA00022618"/>
    </source>
</evidence>
<gene>
    <name evidence="8" type="ORF">G7K_4272-t1</name>
</gene>
<dbReference type="GO" id="GO:0034399">
    <property type="term" value="C:nuclear periphery"/>
    <property type="evidence" value="ECO:0007669"/>
    <property type="project" value="TreeGrafter"/>
</dbReference>
<dbReference type="InterPro" id="IPR024790">
    <property type="entry name" value="APC4_long_dom"/>
</dbReference>
<dbReference type="OMA" id="PACERIQ"/>
<reference evidence="8 9" key="1">
    <citation type="journal article" date="2011" name="J. Gen. Appl. Microbiol.">
        <title>Draft genome sequencing of the enigmatic yeast Saitoella complicata.</title>
        <authorList>
            <person name="Nishida H."/>
            <person name="Hamamoto M."/>
            <person name="Sugiyama J."/>
        </authorList>
    </citation>
    <scope>NUCLEOTIDE SEQUENCE [LARGE SCALE GENOMIC DNA]</scope>
    <source>
        <strain evidence="8 9">NRRL Y-17804</strain>
    </source>
</reference>
<reference evidence="8 9" key="2">
    <citation type="journal article" date="2014" name="J. Gen. Appl. Microbiol.">
        <title>The early diverging ascomycetous budding yeast Saitoella complicata has three histone deacetylases belonging to the Clr6, Hos2, and Rpd3 lineages.</title>
        <authorList>
            <person name="Nishida H."/>
            <person name="Matsumoto T."/>
            <person name="Kondo S."/>
            <person name="Hamamoto M."/>
            <person name="Yoshikawa H."/>
        </authorList>
    </citation>
    <scope>NUCLEOTIDE SEQUENCE [LARGE SCALE GENOMIC DNA]</scope>
    <source>
        <strain evidence="8 9">NRRL Y-17804</strain>
    </source>
</reference>
<dbReference type="Gene3D" id="2.130.10.10">
    <property type="entry name" value="YVTN repeat-like/Quinoprotein amine dehydrogenase"/>
    <property type="match status" value="1"/>
</dbReference>
<dbReference type="PANTHER" id="PTHR13260">
    <property type="entry name" value="ANAPHASE PROMOTING COMPLEX SUBUNIT 4 APC4"/>
    <property type="match status" value="1"/>
</dbReference>
<dbReference type="InterPro" id="IPR015943">
    <property type="entry name" value="WD40/YVTN_repeat-like_dom_sf"/>
</dbReference>
<sequence>MNAQGYAQGQAFTILNEKVLPAPARLLSWCPTMDIIAFVADTSTVSVHRMSGQRVWTQDVNVRVECIAWKPDGKLLAIGLDNGATLLCDVNDGSVAHKIDASYAFGKVCMVGWVQEDPTQRQRKFRRPDGQDIEKFMPRLNKITSTSKAGAHSVLDAIVQSADEAVMDVLIAADDQGHLHVSIFGTFFLGTVTLPVPAPAHHSSTSTLSTHIITVADKGVQNRQWSLLDMSFFRHYNVSIRNLASISTKVFSLIAYLAEAFEAMTAEWKEMKRIQQLYMEACVETIEEHGAGPVTPVIELFQLLMTGIPSSVLREWLTDRLTERGLKRWEKASVSGYAAIRRLVVEHVHPALDRLALALTKLEKLSSDQSLDLHRQHVQRCLDLHRMLFMQSHFLLRIMNEEDVRFKSFAAWLRFIFDEISPVEGAPPPNDDAPDEIDATKVAEFIVRCLPQSRIRPYFENEGPALPRQQRPEEASDIKMSKTFMNDWSIQQIEGDAVSDEASLENILKTLRLSSIEVFRAPAQMLREKISIHPQKLLATGNPEGRSTSSILRVVERVNEKEVFMAYDVTHGSERALHVHRYLIREESGSDANPCSTLLVGIAVVNLEANGEPCEVKDLAFVDDQSMLLLLCTSDSSKYVLWALDYSSLTYSPLAEGSVITTDIPSQPLQTSRKHWFDAAFVPRAIAVNGRAGRRIGCVMAEEQQRYLIFDLDADDESEDGTAHTDEEEIDMEE</sequence>
<evidence type="ECO:0000259" key="6">
    <source>
        <dbReference type="Pfam" id="PF12894"/>
    </source>
</evidence>
<dbReference type="InterPro" id="IPR024789">
    <property type="entry name" value="APC4"/>
</dbReference>
<dbReference type="AlphaFoldDB" id="A0A0E9NJS9"/>
<dbReference type="GO" id="GO:0051301">
    <property type="term" value="P:cell division"/>
    <property type="evidence" value="ECO:0007669"/>
    <property type="project" value="UniProtKB-KW"/>
</dbReference>
<evidence type="ECO:0000256" key="1">
    <source>
        <dbReference type="ARBA" id="ARBA00016067"/>
    </source>
</evidence>
<dbReference type="InterPro" id="IPR024977">
    <property type="entry name" value="Apc4-like_WD40_dom"/>
</dbReference>
<feature type="domain" description="Anaphase-promoting complex subunit 4 long" evidence="7">
    <location>
        <begin position="228"/>
        <end position="420"/>
    </location>
</feature>
<keyword evidence="5" id="KW-0131">Cell cycle</keyword>
<keyword evidence="9" id="KW-1185">Reference proteome</keyword>
<proteinExistence type="predicted"/>
<protein>
    <recommendedName>
        <fullName evidence="1">Anaphase-promoting complex subunit 4</fullName>
    </recommendedName>
</protein>
<evidence type="ECO:0000313" key="8">
    <source>
        <dbReference type="EMBL" id="GAO50137.1"/>
    </source>
</evidence>